<accession>A0A9P7EB20</accession>
<gene>
    <name evidence="1" type="ORF">BJ212DRAFT_206711</name>
</gene>
<sequence>MAVTVTMQDLHFNSFPLIYCSGLCPVQIWSSYDGITKFLLPMLPFSRLSGSAFTRFIAPPERLFDDGGLESEVLQMIADERQPCLHGGLLVERSNRKSRLSRLGIHICLTVLILVTAINRVHRIEQEKTVYVKHFIVSLDLRSSYPLNLLRGRLHHRRPHNVQEFKRSRGHPETSLAQSGMDYAEHLLRLLISMSFLFRPLWSSDVDHLNQMAKEPQ</sequence>
<dbReference type="RefSeq" id="XP_041192797.1">
    <property type="nucleotide sequence ID" value="XM_041342634.1"/>
</dbReference>
<organism evidence="1 2">
    <name type="scientific">Suillus subaureus</name>
    <dbReference type="NCBI Taxonomy" id="48587"/>
    <lineage>
        <taxon>Eukaryota</taxon>
        <taxon>Fungi</taxon>
        <taxon>Dikarya</taxon>
        <taxon>Basidiomycota</taxon>
        <taxon>Agaricomycotina</taxon>
        <taxon>Agaricomycetes</taxon>
        <taxon>Agaricomycetidae</taxon>
        <taxon>Boletales</taxon>
        <taxon>Suillineae</taxon>
        <taxon>Suillaceae</taxon>
        <taxon>Suillus</taxon>
    </lineage>
</organism>
<dbReference type="EMBL" id="JABBWG010000017">
    <property type="protein sequence ID" value="KAG1815991.1"/>
    <property type="molecule type" value="Genomic_DNA"/>
</dbReference>
<reference evidence="1" key="1">
    <citation type="journal article" date="2020" name="New Phytol.">
        <title>Comparative genomics reveals dynamic genome evolution in host specialist ectomycorrhizal fungi.</title>
        <authorList>
            <person name="Lofgren L.A."/>
            <person name="Nguyen N.H."/>
            <person name="Vilgalys R."/>
            <person name="Ruytinx J."/>
            <person name="Liao H.L."/>
            <person name="Branco S."/>
            <person name="Kuo A."/>
            <person name="LaButti K."/>
            <person name="Lipzen A."/>
            <person name="Andreopoulos W."/>
            <person name="Pangilinan J."/>
            <person name="Riley R."/>
            <person name="Hundley H."/>
            <person name="Na H."/>
            <person name="Barry K."/>
            <person name="Grigoriev I.V."/>
            <person name="Stajich J.E."/>
            <person name="Kennedy P.G."/>
        </authorList>
    </citation>
    <scope>NUCLEOTIDE SEQUENCE</scope>
    <source>
        <strain evidence="1">MN1</strain>
    </source>
</reference>
<comment type="caution">
    <text evidence="1">The sequence shown here is derived from an EMBL/GenBank/DDBJ whole genome shotgun (WGS) entry which is preliminary data.</text>
</comment>
<dbReference type="GeneID" id="64636650"/>
<dbReference type="AlphaFoldDB" id="A0A9P7EB20"/>
<evidence type="ECO:0000313" key="2">
    <source>
        <dbReference type="Proteomes" id="UP000807769"/>
    </source>
</evidence>
<dbReference type="Proteomes" id="UP000807769">
    <property type="component" value="Unassembled WGS sequence"/>
</dbReference>
<name>A0A9P7EB20_9AGAM</name>
<evidence type="ECO:0000313" key="1">
    <source>
        <dbReference type="EMBL" id="KAG1815991.1"/>
    </source>
</evidence>
<protein>
    <submittedName>
        <fullName evidence="1">Uncharacterized protein</fullName>
    </submittedName>
</protein>
<keyword evidence="2" id="KW-1185">Reference proteome</keyword>
<proteinExistence type="predicted"/>